<sequence>MFIGQIGLVNNSARMTMLRLNNNQSQIIRRLQTSAVQQKRDTVTINSGFTKEQDKTGIYKPNVNKMKALNNITYTQLAPDERLKAEILPASERSSYTENDALMNEYMKQYRIEGRFEGDTFVRDSDAPIKLILPDQVSTSDLESFRHKLNENELTSDIDWRGVKEDFWNMGVGFDNVERLEMKADYLTSRYAVLKDRIQNQFVGDKQISEMEKLESIYTLAKNEMASAFANSIGGFYEDLGQTGASADMKASILTMVDEKAARYEDYIAKTSAYAKSNTSDNRWLNSNDGYMAARLRESATELLSKAETRTDIQVPYSAEELSFVGVYAKTLSTQINDSNHVWDVEQDDRALGRFLAQQSKNIQKEMSNSKVGDKMSKLMNNAFGNFAIKFMDSLDQSIDKNKIMINKNPWMQGLIRTEHIDRDSVYRAYYNALAIL</sequence>
<dbReference type="Proteomes" id="UP001276854">
    <property type="component" value="Unassembled WGS sequence"/>
</dbReference>
<accession>A0ABU4GFH9</accession>
<gene>
    <name evidence="1" type="ORF">RZO55_02155</name>
</gene>
<organism evidence="1 2">
    <name type="scientific">Clostridium boliviensis</name>
    <dbReference type="NCBI Taxonomy" id="318465"/>
    <lineage>
        <taxon>Bacteria</taxon>
        <taxon>Bacillati</taxon>
        <taxon>Bacillota</taxon>
        <taxon>Clostridia</taxon>
        <taxon>Eubacteriales</taxon>
        <taxon>Clostridiaceae</taxon>
        <taxon>Clostridium</taxon>
    </lineage>
</organism>
<evidence type="ECO:0000313" key="2">
    <source>
        <dbReference type="Proteomes" id="UP001276854"/>
    </source>
</evidence>
<comment type="caution">
    <text evidence="1">The sequence shown here is derived from an EMBL/GenBank/DDBJ whole genome shotgun (WGS) entry which is preliminary data.</text>
</comment>
<keyword evidence="2" id="KW-1185">Reference proteome</keyword>
<name>A0ABU4GFH9_9CLOT</name>
<reference evidence="1 2" key="1">
    <citation type="submission" date="2023-10" db="EMBL/GenBank/DDBJ databases">
        <title>A novel Glycoside Hydrolase 43-Like Enzyme from Clostrdium boliviensis is an Endo-xylanase, and a Candidate for Xylooligosaccharides Production from Different Xylan Substrates.</title>
        <authorList>
            <person name="Alvarez M.T."/>
            <person name="Rocabado-Villegas L.R."/>
            <person name="Salas-Veizaga D.M."/>
            <person name="Linares-Pasten J.A."/>
            <person name="Gudmundsdottir E.E."/>
            <person name="Hreggvidsson G.O."/>
            <person name="Adlercreutz P."/>
            <person name="Nordberg Karlsson E."/>
        </authorList>
    </citation>
    <scope>NUCLEOTIDE SEQUENCE [LARGE SCALE GENOMIC DNA]</scope>
    <source>
        <strain evidence="1 2">E-1</strain>
    </source>
</reference>
<dbReference type="RefSeq" id="WP_318062667.1">
    <property type="nucleotide sequence ID" value="NZ_JAWONS010000037.1"/>
</dbReference>
<evidence type="ECO:0000313" key="1">
    <source>
        <dbReference type="EMBL" id="MDW2796390.1"/>
    </source>
</evidence>
<evidence type="ECO:0008006" key="3">
    <source>
        <dbReference type="Google" id="ProtNLM"/>
    </source>
</evidence>
<proteinExistence type="predicted"/>
<dbReference type="EMBL" id="JAWONS010000037">
    <property type="protein sequence ID" value="MDW2796390.1"/>
    <property type="molecule type" value="Genomic_DNA"/>
</dbReference>
<protein>
    <recommendedName>
        <fullName evidence="3">Flagellar hook-associated protein 2 C-terminal domain-containing protein</fullName>
    </recommendedName>
</protein>